<dbReference type="Proteomes" id="UP000176786">
    <property type="component" value="Unassembled WGS sequence"/>
</dbReference>
<dbReference type="AlphaFoldDB" id="A0A1F5P817"/>
<evidence type="ECO:0000313" key="1">
    <source>
        <dbReference type="EMBL" id="OGE86071.1"/>
    </source>
</evidence>
<reference evidence="1 2" key="1">
    <citation type="journal article" date="2016" name="Nat. Commun.">
        <title>Thousands of microbial genomes shed light on interconnected biogeochemical processes in an aquifer system.</title>
        <authorList>
            <person name="Anantharaman K."/>
            <person name="Brown C.T."/>
            <person name="Hug L.A."/>
            <person name="Sharon I."/>
            <person name="Castelle C.J."/>
            <person name="Probst A.J."/>
            <person name="Thomas B.C."/>
            <person name="Singh A."/>
            <person name="Wilkins M.J."/>
            <person name="Karaoz U."/>
            <person name="Brodie E.L."/>
            <person name="Williams K.H."/>
            <person name="Hubbard S.S."/>
            <person name="Banfield J.F."/>
        </authorList>
    </citation>
    <scope>NUCLEOTIDE SEQUENCE [LARGE SCALE GENOMIC DNA]</scope>
</reference>
<proteinExistence type="predicted"/>
<protein>
    <submittedName>
        <fullName evidence="1">Uncharacterized protein</fullName>
    </submittedName>
</protein>
<accession>A0A1F5P817</accession>
<name>A0A1F5P817_9BACT</name>
<evidence type="ECO:0000313" key="2">
    <source>
        <dbReference type="Proteomes" id="UP000176786"/>
    </source>
</evidence>
<organism evidence="1 2">
    <name type="scientific">Candidatus Doudnabacteria bacterium RIFCSPHIGHO2_02_FULL_46_11</name>
    <dbReference type="NCBI Taxonomy" id="1817832"/>
    <lineage>
        <taxon>Bacteria</taxon>
        <taxon>Candidatus Doudnaibacteriota</taxon>
    </lineage>
</organism>
<gene>
    <name evidence="1" type="ORF">A3J48_03875</name>
</gene>
<dbReference type="STRING" id="1817832.A3J48_03875"/>
<comment type="caution">
    <text evidence="1">The sequence shown here is derived from an EMBL/GenBank/DDBJ whole genome shotgun (WGS) entry which is preliminary data.</text>
</comment>
<sequence>MAKHLNVQPRTLFALARGVYPRPLKGRTGDEPMTLDALQRRIKTLERLSKLLGPHVSLSEACELLREMQNQAQVNQPTRRS</sequence>
<dbReference type="EMBL" id="MFES01000013">
    <property type="protein sequence ID" value="OGE86071.1"/>
    <property type="molecule type" value="Genomic_DNA"/>
</dbReference>